<keyword evidence="4 8" id="KW-0853">WD repeat</keyword>
<keyword evidence="6" id="KW-0804">Transcription</keyword>
<keyword evidence="5" id="KW-0677">Repeat</keyword>
<dbReference type="Gene3D" id="2.130.10.10">
    <property type="entry name" value="YVTN repeat-like/Quinoprotein amine dehydrogenase"/>
    <property type="match status" value="3"/>
</dbReference>
<feature type="non-terminal residue" evidence="11">
    <location>
        <position position="1"/>
    </location>
</feature>
<dbReference type="InterPro" id="IPR053826">
    <property type="entry name" value="WDR75"/>
</dbReference>
<feature type="region of interest" description="Disordered" evidence="9">
    <location>
        <begin position="40"/>
        <end position="77"/>
    </location>
</feature>
<dbReference type="PANTHER" id="PTHR44215">
    <property type="entry name" value="WD REPEAT-CONTAINING PROTEIN 75"/>
    <property type="match status" value="1"/>
</dbReference>
<keyword evidence="7" id="KW-0539">Nucleus</keyword>
<feature type="domain" description="WD repeat-containing protein 75 second beta-propeller" evidence="10">
    <location>
        <begin position="471"/>
        <end position="737"/>
    </location>
</feature>
<evidence type="ECO:0000256" key="6">
    <source>
        <dbReference type="ARBA" id="ARBA00023163"/>
    </source>
</evidence>
<feature type="repeat" description="WD" evidence="8">
    <location>
        <begin position="576"/>
        <end position="614"/>
    </location>
</feature>
<dbReference type="InterPro" id="IPR001680">
    <property type="entry name" value="WD40_rpt"/>
</dbReference>
<dbReference type="InterPro" id="IPR057644">
    <property type="entry name" value="Beta-prop_WDR75_2nd"/>
</dbReference>
<dbReference type="GO" id="GO:2000234">
    <property type="term" value="P:positive regulation of rRNA processing"/>
    <property type="evidence" value="ECO:0007669"/>
    <property type="project" value="TreeGrafter"/>
</dbReference>
<gene>
    <name evidence="11" type="ORF">IW261DRAFT_1472128</name>
</gene>
<dbReference type="Pfam" id="PF23869">
    <property type="entry name" value="Beta-prop_WDR75_1st"/>
    <property type="match status" value="1"/>
</dbReference>
<dbReference type="SMART" id="SM00320">
    <property type="entry name" value="WD40"/>
    <property type="match status" value="4"/>
</dbReference>
<accession>A0AA39UA40</accession>
<dbReference type="PANTHER" id="PTHR44215:SF1">
    <property type="entry name" value="WD REPEAT-CONTAINING PROTEIN 75"/>
    <property type="match status" value="1"/>
</dbReference>
<dbReference type="PROSITE" id="PS50082">
    <property type="entry name" value="WD_REPEATS_2"/>
    <property type="match status" value="2"/>
</dbReference>
<evidence type="ECO:0000256" key="1">
    <source>
        <dbReference type="ARBA" id="ARBA00004604"/>
    </source>
</evidence>
<organism evidence="11 12">
    <name type="scientific">Armillaria novae-zelandiae</name>
    <dbReference type="NCBI Taxonomy" id="153914"/>
    <lineage>
        <taxon>Eukaryota</taxon>
        <taxon>Fungi</taxon>
        <taxon>Dikarya</taxon>
        <taxon>Basidiomycota</taxon>
        <taxon>Agaricomycotina</taxon>
        <taxon>Agaricomycetes</taxon>
        <taxon>Agaricomycetidae</taxon>
        <taxon>Agaricales</taxon>
        <taxon>Marasmiineae</taxon>
        <taxon>Physalacriaceae</taxon>
        <taxon>Armillaria</taxon>
    </lineage>
</organism>
<evidence type="ECO:0000256" key="5">
    <source>
        <dbReference type="ARBA" id="ARBA00022737"/>
    </source>
</evidence>
<dbReference type="GO" id="GO:0045943">
    <property type="term" value="P:positive regulation of transcription by RNA polymerase I"/>
    <property type="evidence" value="ECO:0007669"/>
    <property type="project" value="InterPro"/>
</dbReference>
<evidence type="ECO:0000256" key="8">
    <source>
        <dbReference type="PROSITE-ProRule" id="PRU00221"/>
    </source>
</evidence>
<dbReference type="Proteomes" id="UP001175227">
    <property type="component" value="Unassembled WGS sequence"/>
</dbReference>
<evidence type="ECO:0000313" key="11">
    <source>
        <dbReference type="EMBL" id="KAK0481722.1"/>
    </source>
</evidence>
<comment type="subcellular location">
    <subcellularLocation>
        <location evidence="1">Nucleus</location>
        <location evidence="1">Nucleolus</location>
    </subcellularLocation>
</comment>
<name>A0AA39UA40_9AGAR</name>
<dbReference type="GO" id="GO:0006364">
    <property type="term" value="P:rRNA processing"/>
    <property type="evidence" value="ECO:0007669"/>
    <property type="project" value="UniProtKB-KW"/>
</dbReference>
<evidence type="ECO:0000259" key="10">
    <source>
        <dbReference type="Pfam" id="PF23769"/>
    </source>
</evidence>
<evidence type="ECO:0000256" key="3">
    <source>
        <dbReference type="ARBA" id="ARBA00022552"/>
    </source>
</evidence>
<dbReference type="SUPFAM" id="SSF50978">
    <property type="entry name" value="WD40 repeat-like"/>
    <property type="match status" value="1"/>
</dbReference>
<sequence length="975" mass="106692">MITGTGTRDESSTCYDLFTPVDFFYLQLKGFAIGAMPASTSKEPRNVPLPQSPPPLSANQLPSLKRKGKERQATGVNQKRRVAQKLIDTTNSRHISDVDLDWDWISLADSYTSKVPPVFTKDGSYFFSLVGPHIKIYSVATGQIVSTLSAPRSTDEDASSVLLTCAILNPHNAFQLITGSLNGRIHIWDFLDANLLKTIDISQSIYHLCAHEKYKDVVFVAAAGPSKNKSKDNNAVVIRVSLKTASTSKQSSVQRSSEISPIGKTRFPTGLAFSSSGEWLVAIAGHKAYVTSPSSPNPQFTKYVSPERLCCLAFHPFEDYFATGDGNGNIRLWYCLNGQVNVKAVGVEKKTQTSSFHWHAHPVSSLAFTSNGAYLLSGGEEAVLVMWQLETGKKEFVPRVGAPISSVSLSKAGNEEEYLLGLVDGTYLFISAASLRISRSYSRIRLDPSVLQNGASTSKTTASPIVAHAATSTLILPSSHPSSLQIYSPISSKFISELEVSPSNRVARKDEKPLEPAKIERTVVNSSGEWMATIDRREGDANSHGEIYLKFWWWDRKAGFWILNTRIDRPHGLSRVTDIAFSPSRDSLSLLLATTGEDNNIKTWSVRTSKDKSASDFWATPTSVSWAPDASLLAVSLGICVVLYDPLTCISQRILTTPECPKVSSNYFVGTSGRYLAVVGGHDVALWDLVLQSVRWHYRCPSQIKSVLCLKDSFVVLSEAGTITNARIFSPISSEPSRSLKLPFTLRGFAPYTSTNFVGITHDWSVVIFGDNVTPVSEEGPAARSIPMSSVPQARTLFQDIFGKSAFAPQSPRSNLSSSAAISTPSKVRSLFDGPSYLMPPLESLFDDVMDDFLKPRQVKMTNVAEDDVDVDMDIDEPADVPPATVRRKLVMNEEEMRVFVDLFKAHSLNVKSHLQLPPARKTSTNGVSKSKMNGHSTPKKPPVNVTPKVILQGPTPSSSPIPAMNGKKRKTVSN</sequence>
<evidence type="ECO:0000256" key="4">
    <source>
        <dbReference type="ARBA" id="ARBA00022574"/>
    </source>
</evidence>
<evidence type="ECO:0000313" key="12">
    <source>
        <dbReference type="Proteomes" id="UP001175227"/>
    </source>
</evidence>
<evidence type="ECO:0000256" key="2">
    <source>
        <dbReference type="ARBA" id="ARBA00022517"/>
    </source>
</evidence>
<proteinExistence type="predicted"/>
<keyword evidence="12" id="KW-1185">Reference proteome</keyword>
<feature type="compositionally biased region" description="Polar residues" evidence="9">
    <location>
        <begin position="922"/>
        <end position="937"/>
    </location>
</feature>
<dbReference type="GO" id="GO:0032040">
    <property type="term" value="C:small-subunit processome"/>
    <property type="evidence" value="ECO:0007669"/>
    <property type="project" value="InterPro"/>
</dbReference>
<protein>
    <submittedName>
        <fullName evidence="11">WD40 repeat-like protein</fullName>
    </submittedName>
</protein>
<feature type="region of interest" description="Disordered" evidence="9">
    <location>
        <begin position="915"/>
        <end position="975"/>
    </location>
</feature>
<evidence type="ECO:0000256" key="9">
    <source>
        <dbReference type="SAM" id="MobiDB-lite"/>
    </source>
</evidence>
<dbReference type="SUPFAM" id="SSF82171">
    <property type="entry name" value="DPP6 N-terminal domain-like"/>
    <property type="match status" value="1"/>
</dbReference>
<evidence type="ECO:0000256" key="7">
    <source>
        <dbReference type="ARBA" id="ARBA00023242"/>
    </source>
</evidence>
<dbReference type="PROSITE" id="PS50294">
    <property type="entry name" value="WD_REPEATS_REGION"/>
    <property type="match status" value="1"/>
</dbReference>
<dbReference type="Pfam" id="PF23769">
    <property type="entry name" value="Beta-prop_WDR75_2nd"/>
    <property type="match status" value="1"/>
</dbReference>
<dbReference type="InterPro" id="IPR036322">
    <property type="entry name" value="WD40_repeat_dom_sf"/>
</dbReference>
<feature type="repeat" description="WD" evidence="8">
    <location>
        <begin position="356"/>
        <end position="397"/>
    </location>
</feature>
<dbReference type="InterPro" id="IPR015943">
    <property type="entry name" value="WD40/YVTN_repeat-like_dom_sf"/>
</dbReference>
<dbReference type="GO" id="GO:0003723">
    <property type="term" value="F:RNA binding"/>
    <property type="evidence" value="ECO:0007669"/>
    <property type="project" value="InterPro"/>
</dbReference>
<comment type="caution">
    <text evidence="11">The sequence shown here is derived from an EMBL/GenBank/DDBJ whole genome shotgun (WGS) entry which is preliminary data.</text>
</comment>
<keyword evidence="2" id="KW-0690">Ribosome biogenesis</keyword>
<reference evidence="11" key="1">
    <citation type="submission" date="2023-06" db="EMBL/GenBank/DDBJ databases">
        <authorList>
            <consortium name="Lawrence Berkeley National Laboratory"/>
            <person name="Ahrendt S."/>
            <person name="Sahu N."/>
            <person name="Indic B."/>
            <person name="Wong-Bajracharya J."/>
            <person name="Merenyi Z."/>
            <person name="Ke H.-M."/>
            <person name="Monk M."/>
            <person name="Kocsube S."/>
            <person name="Drula E."/>
            <person name="Lipzen A."/>
            <person name="Balint B."/>
            <person name="Henrissat B."/>
            <person name="Andreopoulos B."/>
            <person name="Martin F.M."/>
            <person name="Harder C.B."/>
            <person name="Rigling D."/>
            <person name="Ford K.L."/>
            <person name="Foster G.D."/>
            <person name="Pangilinan J."/>
            <person name="Papanicolaou A."/>
            <person name="Barry K."/>
            <person name="LaButti K."/>
            <person name="Viragh M."/>
            <person name="Koriabine M."/>
            <person name="Yan M."/>
            <person name="Riley R."/>
            <person name="Champramary S."/>
            <person name="Plett K.L."/>
            <person name="Tsai I.J."/>
            <person name="Slot J."/>
            <person name="Sipos G."/>
            <person name="Plett J."/>
            <person name="Nagy L.G."/>
            <person name="Grigoriev I.V."/>
        </authorList>
    </citation>
    <scope>NUCLEOTIDE SEQUENCE</scope>
    <source>
        <strain evidence="11">ICMP 16352</strain>
    </source>
</reference>
<keyword evidence="3" id="KW-0698">rRNA processing</keyword>
<dbReference type="AlphaFoldDB" id="A0AA39UA40"/>
<dbReference type="EMBL" id="JAUEPR010000008">
    <property type="protein sequence ID" value="KAK0481722.1"/>
    <property type="molecule type" value="Genomic_DNA"/>
</dbReference>